<feature type="transmembrane region" description="Helical" evidence="7">
    <location>
        <begin position="91"/>
        <end position="110"/>
    </location>
</feature>
<evidence type="ECO:0000256" key="5">
    <source>
        <dbReference type="ARBA" id="ARBA00023136"/>
    </source>
</evidence>
<gene>
    <name evidence="8" type="ORF">EV699_12320</name>
</gene>
<dbReference type="NCBIfam" id="NF037979">
    <property type="entry name" value="Na_transp"/>
    <property type="match status" value="1"/>
</dbReference>
<evidence type="ECO:0000313" key="9">
    <source>
        <dbReference type="Proteomes" id="UP000295765"/>
    </source>
</evidence>
<dbReference type="CDD" id="cd10336">
    <property type="entry name" value="SLC6sbd_Tyt1-Like"/>
    <property type="match status" value="1"/>
</dbReference>
<evidence type="ECO:0000313" key="8">
    <source>
        <dbReference type="EMBL" id="TCO78143.1"/>
    </source>
</evidence>
<reference evidence="8 9" key="1">
    <citation type="submission" date="2019-03" db="EMBL/GenBank/DDBJ databases">
        <title>Genomic Encyclopedia of Type Strains, Phase IV (KMG-IV): sequencing the most valuable type-strain genomes for metagenomic binning, comparative biology and taxonomic classification.</title>
        <authorList>
            <person name="Goeker M."/>
        </authorList>
    </citation>
    <scope>NUCLEOTIDE SEQUENCE [LARGE SCALE GENOMIC DNA]</scope>
    <source>
        <strain evidence="8 9">DSM 25287</strain>
    </source>
</reference>
<feature type="transmembrane region" description="Helical" evidence="7">
    <location>
        <begin position="350"/>
        <end position="375"/>
    </location>
</feature>
<dbReference type="InterPro" id="IPR037272">
    <property type="entry name" value="SNS_sf"/>
</dbReference>
<accession>A0A4R2KW94</accession>
<evidence type="ECO:0000256" key="4">
    <source>
        <dbReference type="ARBA" id="ARBA00022989"/>
    </source>
</evidence>
<name>A0A4R2KW94_9GAMM</name>
<keyword evidence="2 6" id="KW-0813">Transport</keyword>
<dbReference type="SUPFAM" id="SSF161070">
    <property type="entry name" value="SNF-like"/>
    <property type="match status" value="1"/>
</dbReference>
<dbReference type="InterPro" id="IPR000175">
    <property type="entry name" value="Na/ntran_symport"/>
</dbReference>
<dbReference type="GO" id="GO:0016020">
    <property type="term" value="C:membrane"/>
    <property type="evidence" value="ECO:0007669"/>
    <property type="project" value="UniProtKB-SubCell"/>
</dbReference>
<evidence type="ECO:0000256" key="7">
    <source>
        <dbReference type="SAM" id="Phobius"/>
    </source>
</evidence>
<feature type="transmembrane region" description="Helical" evidence="7">
    <location>
        <begin position="181"/>
        <end position="200"/>
    </location>
</feature>
<dbReference type="PROSITE" id="PS50267">
    <property type="entry name" value="NA_NEUROTRAN_SYMP_3"/>
    <property type="match status" value="1"/>
</dbReference>
<proteinExistence type="inferred from homology"/>
<evidence type="ECO:0000256" key="6">
    <source>
        <dbReference type="RuleBase" id="RU003732"/>
    </source>
</evidence>
<dbReference type="Proteomes" id="UP000295765">
    <property type="component" value="Unassembled WGS sequence"/>
</dbReference>
<dbReference type="PRINTS" id="PR00176">
    <property type="entry name" value="NANEUSMPORT"/>
</dbReference>
<dbReference type="GO" id="GO:0015293">
    <property type="term" value="F:symporter activity"/>
    <property type="evidence" value="ECO:0007669"/>
    <property type="project" value="UniProtKB-KW"/>
</dbReference>
<feature type="transmembrane region" description="Helical" evidence="7">
    <location>
        <begin position="262"/>
        <end position="285"/>
    </location>
</feature>
<evidence type="ECO:0000256" key="2">
    <source>
        <dbReference type="ARBA" id="ARBA00022448"/>
    </source>
</evidence>
<organism evidence="8 9">
    <name type="scientific">Plasticicumulans lactativorans</name>
    <dbReference type="NCBI Taxonomy" id="1133106"/>
    <lineage>
        <taxon>Bacteria</taxon>
        <taxon>Pseudomonadati</taxon>
        <taxon>Pseudomonadota</taxon>
        <taxon>Gammaproteobacteria</taxon>
        <taxon>Candidatus Competibacteraceae</taxon>
        <taxon>Plasticicumulans</taxon>
    </lineage>
</organism>
<evidence type="ECO:0000256" key="1">
    <source>
        <dbReference type="ARBA" id="ARBA00004141"/>
    </source>
</evidence>
<feature type="transmembrane region" description="Helical" evidence="7">
    <location>
        <begin position="45"/>
        <end position="70"/>
    </location>
</feature>
<feature type="transmembrane region" description="Helical" evidence="7">
    <location>
        <begin position="12"/>
        <end position="33"/>
    </location>
</feature>
<protein>
    <recommendedName>
        <fullName evidence="6">Transporter</fullName>
    </recommendedName>
</protein>
<dbReference type="Pfam" id="PF00209">
    <property type="entry name" value="SNF"/>
    <property type="match status" value="2"/>
</dbReference>
<comment type="caution">
    <text evidence="8">The sequence shown here is derived from an EMBL/GenBank/DDBJ whole genome shotgun (WGS) entry which is preliminary data.</text>
</comment>
<keyword evidence="5 7" id="KW-0472">Membrane</keyword>
<feature type="transmembrane region" description="Helical" evidence="7">
    <location>
        <begin position="220"/>
        <end position="241"/>
    </location>
</feature>
<dbReference type="RefSeq" id="WP_132545131.1">
    <property type="nucleotide sequence ID" value="NZ_SLWY01000023.1"/>
</dbReference>
<feature type="transmembrane region" description="Helical" evidence="7">
    <location>
        <begin position="154"/>
        <end position="174"/>
    </location>
</feature>
<dbReference type="PANTHER" id="PTHR42948">
    <property type="entry name" value="TRANSPORTER"/>
    <property type="match status" value="1"/>
</dbReference>
<dbReference type="EMBL" id="SLWY01000023">
    <property type="protein sequence ID" value="TCO78143.1"/>
    <property type="molecule type" value="Genomic_DNA"/>
</dbReference>
<dbReference type="PROSITE" id="PS00610">
    <property type="entry name" value="NA_NEUROTRAN_SYMP_1"/>
    <property type="match status" value="1"/>
</dbReference>
<keyword evidence="4 7" id="KW-1133">Transmembrane helix</keyword>
<sequence length="455" mass="47155">MNRAPARARDAFTSRLGVILATLGSAVGLGNIWKFPYLTGDNGGAAFLVVYLLATLAVGLPVMIAELVIGRRARADAVSSFERLAPPGGGAWRYVGVAGVCSAVFLLAFYSEVVGWVFAYLFESLRGAALSSDPAANAARFTALAHDPVAALGWQWAALAWAAGIIVCGVARGIEAVTKRLMPLLFLLLAGLAVHALTLPGAGRGLAFLLQPDFSRIGPAVVLTALGLAFFKLSLGIGAMITYGSYFRADQDIPLTATRVMLADLTVSLLAGIAIFPAVFSFGFAPASGPALVFMTMPAVFSQLPAGGVLLAVFFALIAIAATGAMLSILEVPVAWLVERHGWGRARATVAATLVIALFGAPAALSQGVGAAFTLAGRSVFELYDFLTSQLLMPLTGIAIALFVGRTWSAAALAAELGQGGGARRAALVGPLRVLLRWVAPLLIAVVLLHGWWGG</sequence>
<dbReference type="PANTHER" id="PTHR42948:SF1">
    <property type="entry name" value="TRANSPORTER"/>
    <property type="match status" value="1"/>
</dbReference>
<evidence type="ECO:0000256" key="3">
    <source>
        <dbReference type="ARBA" id="ARBA00022692"/>
    </source>
</evidence>
<dbReference type="AlphaFoldDB" id="A0A4R2KW94"/>
<keyword evidence="9" id="KW-1185">Reference proteome</keyword>
<keyword evidence="6" id="KW-0769">Symport</keyword>
<dbReference type="InterPro" id="IPR047218">
    <property type="entry name" value="YocR/YhdH-like"/>
</dbReference>
<dbReference type="OrthoDB" id="9762833at2"/>
<keyword evidence="3 6" id="KW-0812">Transmembrane</keyword>
<comment type="similarity">
    <text evidence="6">Belongs to the sodium:neurotransmitter symporter (SNF) (TC 2.A.22) family.</text>
</comment>
<feature type="transmembrane region" description="Helical" evidence="7">
    <location>
        <begin position="305"/>
        <end position="338"/>
    </location>
</feature>
<comment type="subcellular location">
    <subcellularLocation>
        <location evidence="1">Membrane</location>
        <topology evidence="1">Multi-pass membrane protein</topology>
    </subcellularLocation>
</comment>
<feature type="transmembrane region" description="Helical" evidence="7">
    <location>
        <begin position="435"/>
        <end position="453"/>
    </location>
</feature>